<name>A0A0D2N1D5_9CHLO</name>
<dbReference type="InterPro" id="IPR011009">
    <property type="entry name" value="Kinase-like_dom_sf"/>
</dbReference>
<dbReference type="AlphaFoldDB" id="A0A0D2N1D5"/>
<dbReference type="PANTHER" id="PTHR22603:SF66">
    <property type="entry name" value="ETHANOLAMINE KINASE"/>
    <property type="match status" value="1"/>
</dbReference>
<dbReference type="EMBL" id="KK100384">
    <property type="protein sequence ID" value="KIZ06342.1"/>
    <property type="molecule type" value="Genomic_DNA"/>
</dbReference>
<dbReference type="KEGG" id="mng:MNEG_1606"/>
<dbReference type="GO" id="GO:0005737">
    <property type="term" value="C:cytoplasm"/>
    <property type="evidence" value="ECO:0007669"/>
    <property type="project" value="TreeGrafter"/>
</dbReference>
<dbReference type="STRING" id="145388.A0A0D2N1D5"/>
<evidence type="ECO:0000256" key="1">
    <source>
        <dbReference type="ARBA" id="ARBA00037883"/>
    </source>
</evidence>
<evidence type="ECO:0000256" key="2">
    <source>
        <dbReference type="ARBA" id="ARBA00038211"/>
    </source>
</evidence>
<organism evidence="4 5">
    <name type="scientific">Monoraphidium neglectum</name>
    <dbReference type="NCBI Taxonomy" id="145388"/>
    <lineage>
        <taxon>Eukaryota</taxon>
        <taxon>Viridiplantae</taxon>
        <taxon>Chlorophyta</taxon>
        <taxon>core chlorophytes</taxon>
        <taxon>Chlorophyceae</taxon>
        <taxon>CS clade</taxon>
        <taxon>Sphaeropleales</taxon>
        <taxon>Selenastraceae</taxon>
        <taxon>Monoraphidium</taxon>
    </lineage>
</organism>
<dbReference type="SUPFAM" id="SSF56112">
    <property type="entry name" value="Protein kinase-like (PK-like)"/>
    <property type="match status" value="1"/>
</dbReference>
<dbReference type="Gene3D" id="3.90.1200.10">
    <property type="match status" value="1"/>
</dbReference>
<accession>A0A0D2N1D5</accession>
<dbReference type="GeneID" id="25733782"/>
<evidence type="ECO:0000256" key="3">
    <source>
        <dbReference type="ARBA" id="ARBA00038874"/>
    </source>
</evidence>
<gene>
    <name evidence="4" type="ORF">MNEG_1606</name>
</gene>
<evidence type="ECO:0000313" key="4">
    <source>
        <dbReference type="EMBL" id="KIZ06342.1"/>
    </source>
</evidence>
<proteinExistence type="inferred from homology"/>
<dbReference type="Pfam" id="PF01633">
    <property type="entry name" value="Choline_kinase"/>
    <property type="match status" value="1"/>
</dbReference>
<dbReference type="GO" id="GO:0006646">
    <property type="term" value="P:phosphatidylethanolamine biosynthetic process"/>
    <property type="evidence" value="ECO:0007669"/>
    <property type="project" value="TreeGrafter"/>
</dbReference>
<dbReference type="RefSeq" id="XP_013905361.1">
    <property type="nucleotide sequence ID" value="XM_014049907.1"/>
</dbReference>
<comment type="pathway">
    <text evidence="1">Phospholipid metabolism; phosphatidylethanolamine biosynthesis; phosphatidylethanolamine from ethanolamine: step 1/3.</text>
</comment>
<dbReference type="EC" id="2.7.1.82" evidence="3"/>
<reference evidence="4 5" key="1">
    <citation type="journal article" date="2013" name="BMC Genomics">
        <title>Reconstruction of the lipid metabolism for the microalga Monoraphidium neglectum from its genome sequence reveals characteristics suitable for biofuel production.</title>
        <authorList>
            <person name="Bogen C."/>
            <person name="Al-Dilaimi A."/>
            <person name="Albersmeier A."/>
            <person name="Wichmann J."/>
            <person name="Grundmann M."/>
            <person name="Rupp O."/>
            <person name="Lauersen K.J."/>
            <person name="Blifernez-Klassen O."/>
            <person name="Kalinowski J."/>
            <person name="Goesmann A."/>
            <person name="Mussgnug J.H."/>
            <person name="Kruse O."/>
        </authorList>
    </citation>
    <scope>NUCLEOTIDE SEQUENCE [LARGE SCALE GENOMIC DNA]</scope>
    <source>
        <strain evidence="4 5">SAG 48.87</strain>
    </source>
</reference>
<keyword evidence="4" id="KW-0808">Transferase</keyword>
<keyword evidence="5" id="KW-1185">Reference proteome</keyword>
<keyword evidence="4" id="KW-0418">Kinase</keyword>
<dbReference type="OrthoDB" id="10267235at2759"/>
<evidence type="ECO:0000313" key="5">
    <source>
        <dbReference type="Proteomes" id="UP000054498"/>
    </source>
</evidence>
<dbReference type="GO" id="GO:0004305">
    <property type="term" value="F:ethanolamine kinase activity"/>
    <property type="evidence" value="ECO:0007669"/>
    <property type="project" value="UniProtKB-EC"/>
</dbReference>
<comment type="similarity">
    <text evidence="2">Belongs to the choline/ethanolamine kinase family.</text>
</comment>
<protein>
    <recommendedName>
        <fullName evidence="3">ethanolamine kinase</fullName>
        <ecNumber evidence="3">2.7.1.82</ecNumber>
    </recommendedName>
</protein>
<dbReference type="Proteomes" id="UP000054498">
    <property type="component" value="Unassembled WGS sequence"/>
</dbReference>
<sequence length="153" mass="17011">MTLTPQQMCDDAFVPRIARLLASFHAVRVDLPREPRLFLTIRGWLQMAEALKFETSDPKAAAYAALDFRAIEGELEKVEAACAAAGSPVVFGHNDLLSGNLLVLQQPGFDPASPDVEGPLTVIDFEYGSYTYRGFDWGNHFNEYAGFECDYTR</sequence>
<dbReference type="PANTHER" id="PTHR22603">
    <property type="entry name" value="CHOLINE/ETHANOALAMINE KINASE"/>
    <property type="match status" value="1"/>
</dbReference>